<feature type="transmembrane region" description="Helical" evidence="2">
    <location>
        <begin position="138"/>
        <end position="155"/>
    </location>
</feature>
<dbReference type="RefSeq" id="WP_008090727.1">
    <property type="nucleotide sequence ID" value="NZ_AEUX02000008.1"/>
</dbReference>
<dbReference type="GO" id="GO:0004175">
    <property type="term" value="F:endopeptidase activity"/>
    <property type="evidence" value="ECO:0007669"/>
    <property type="project" value="UniProtKB-ARBA"/>
</dbReference>
<evidence type="ECO:0000256" key="1">
    <source>
        <dbReference type="ARBA" id="ARBA00009067"/>
    </source>
</evidence>
<dbReference type="Pfam" id="PF02517">
    <property type="entry name" value="Rce1-like"/>
    <property type="match status" value="1"/>
</dbReference>
<protein>
    <submittedName>
        <fullName evidence="4">CAAX amino terminal protease family protein</fullName>
    </submittedName>
</protein>
<dbReference type="eggNOG" id="COG1266">
    <property type="taxonomic scope" value="Bacteria"/>
</dbReference>
<evidence type="ECO:0000313" key="4">
    <source>
        <dbReference type="EMBL" id="EHI68694.1"/>
    </source>
</evidence>
<feature type="transmembrane region" description="Helical" evidence="2">
    <location>
        <begin position="12"/>
        <end position="34"/>
    </location>
</feature>
<organism evidence="4 5">
    <name type="scientific">Streptococcus ictaluri 707-05</name>
    <dbReference type="NCBI Taxonomy" id="764299"/>
    <lineage>
        <taxon>Bacteria</taxon>
        <taxon>Bacillati</taxon>
        <taxon>Bacillota</taxon>
        <taxon>Bacilli</taxon>
        <taxon>Lactobacillales</taxon>
        <taxon>Streptococcaceae</taxon>
        <taxon>Streptococcus</taxon>
    </lineage>
</organism>
<keyword evidence="4" id="KW-0645">Protease</keyword>
<name>G5K601_9STRE</name>
<keyword evidence="2" id="KW-0472">Membrane</keyword>
<keyword evidence="5" id="KW-1185">Reference proteome</keyword>
<dbReference type="OrthoDB" id="8607342at2"/>
<feature type="transmembrane region" description="Helical" evidence="2">
    <location>
        <begin position="95"/>
        <end position="117"/>
    </location>
</feature>
<proteinExistence type="inferred from homology"/>
<feature type="domain" description="CAAX prenyl protease 2/Lysostaphin resistance protein A-like" evidence="3">
    <location>
        <begin position="105"/>
        <end position="193"/>
    </location>
</feature>
<feature type="transmembrane region" description="Helical" evidence="2">
    <location>
        <begin position="55"/>
        <end position="75"/>
    </location>
</feature>
<dbReference type="GO" id="GO:0006508">
    <property type="term" value="P:proteolysis"/>
    <property type="evidence" value="ECO:0007669"/>
    <property type="project" value="UniProtKB-KW"/>
</dbReference>
<accession>G5K601</accession>
<dbReference type="Proteomes" id="UP000003330">
    <property type="component" value="Unassembled WGS sequence"/>
</dbReference>
<keyword evidence="4" id="KW-0378">Hydrolase</keyword>
<sequence>MLLLQKQAELPLVWKWILGLAYLVLVGASLMVLWRRFRTKEVKVTLHFSFTWKDLAYLGLFWLSARVIAIVGTLLNQAISGQETTANDAGLQVLAHFMTGGFPLFSLLYFLVIAFIAPIMEELAFRGYPTLDLFKGQFNVWAAIVTLVIFSLPHATNAVEFITYAGMGVLLYLAYRRRGNLLDSIFLHILNNLPAAIYLLLISLT</sequence>
<dbReference type="PANTHER" id="PTHR36435">
    <property type="entry name" value="SLR1288 PROTEIN"/>
    <property type="match status" value="1"/>
</dbReference>
<keyword evidence="2" id="KW-1133">Transmembrane helix</keyword>
<feature type="transmembrane region" description="Helical" evidence="2">
    <location>
        <begin position="185"/>
        <end position="204"/>
    </location>
</feature>
<dbReference type="GO" id="GO:0080120">
    <property type="term" value="P:CAAX-box protein maturation"/>
    <property type="evidence" value="ECO:0007669"/>
    <property type="project" value="UniProtKB-ARBA"/>
</dbReference>
<evidence type="ECO:0000259" key="3">
    <source>
        <dbReference type="Pfam" id="PF02517"/>
    </source>
</evidence>
<reference evidence="4 5" key="1">
    <citation type="journal article" date="2014" name="Int. J. Syst. Evol. Microbiol.">
        <title>Phylogenomics and the dynamic genome evolution of the genus Streptococcus.</title>
        <authorList>
            <consortium name="The Broad Institute Genome Sequencing Platform"/>
            <person name="Richards V.P."/>
            <person name="Palmer S.R."/>
            <person name="Pavinski Bitar P.D."/>
            <person name="Qin X."/>
            <person name="Weinstock G.M."/>
            <person name="Highlander S.K."/>
            <person name="Town C.D."/>
            <person name="Burne R.A."/>
            <person name="Stanhope M.J."/>
        </authorList>
    </citation>
    <scope>NUCLEOTIDE SEQUENCE [LARGE SCALE GENOMIC DNA]</scope>
    <source>
        <strain evidence="4 5">707-05</strain>
    </source>
</reference>
<keyword evidence="2" id="KW-0812">Transmembrane</keyword>
<comment type="similarity">
    <text evidence="1">Belongs to the UPF0177 family.</text>
</comment>
<comment type="caution">
    <text evidence="4">The sequence shown here is derived from an EMBL/GenBank/DDBJ whole genome shotgun (WGS) entry which is preliminary data.</text>
</comment>
<gene>
    <name evidence="4" type="ORF">STRIC_0488</name>
</gene>
<dbReference type="STRING" id="764299.STRIC_0488"/>
<evidence type="ECO:0000256" key="2">
    <source>
        <dbReference type="SAM" id="Phobius"/>
    </source>
</evidence>
<dbReference type="InterPro" id="IPR003675">
    <property type="entry name" value="Rce1/LyrA-like_dom"/>
</dbReference>
<dbReference type="EMBL" id="AEUX02000008">
    <property type="protein sequence ID" value="EHI68694.1"/>
    <property type="molecule type" value="Genomic_DNA"/>
</dbReference>
<evidence type="ECO:0000313" key="5">
    <source>
        <dbReference type="Proteomes" id="UP000003330"/>
    </source>
</evidence>
<dbReference type="AlphaFoldDB" id="G5K601"/>
<dbReference type="PANTHER" id="PTHR36435:SF1">
    <property type="entry name" value="CAAX AMINO TERMINAL PROTEASE FAMILY PROTEIN"/>
    <property type="match status" value="1"/>
</dbReference>
<dbReference type="InterPro" id="IPR052710">
    <property type="entry name" value="CAAX_protease"/>
</dbReference>